<dbReference type="Ensembl" id="ENSSSCT00025097645.1">
    <property type="protein sequence ID" value="ENSSSCP00025042883.1"/>
    <property type="gene ID" value="ENSSSCG00025071057.1"/>
</dbReference>
<dbReference type="InterPro" id="IPR036179">
    <property type="entry name" value="Ig-like_dom_sf"/>
</dbReference>
<dbReference type="RefSeq" id="XP_013836231.1">
    <property type="nucleotide sequence ID" value="XM_013980777.2"/>
</dbReference>
<evidence type="ECO:0000256" key="4">
    <source>
        <dbReference type="SAM" id="Phobius"/>
    </source>
</evidence>
<dbReference type="Ensembl" id="ENSSSCT00065090467.1">
    <property type="protein sequence ID" value="ENSSSCP00065039577.1"/>
    <property type="gene ID" value="ENSSSCG00065065918.1"/>
</dbReference>
<proteinExistence type="predicted"/>
<feature type="domain" description="Immunoglobulin V-set" evidence="6">
    <location>
        <begin position="31"/>
        <end position="115"/>
    </location>
</feature>
<reference evidence="7" key="2">
    <citation type="submission" date="2025-05" db="UniProtKB">
        <authorList>
            <consortium name="Ensembl"/>
        </authorList>
    </citation>
    <scope>IDENTIFICATION</scope>
</reference>
<dbReference type="ExpressionAtlas" id="A0A4X1SI86">
    <property type="expression patterns" value="baseline"/>
</dbReference>
<dbReference type="SUPFAM" id="SSF48726">
    <property type="entry name" value="Immunoglobulin"/>
    <property type="match status" value="1"/>
</dbReference>
<protein>
    <submittedName>
        <fullName evidence="7">CMRF35-like molecule 6</fullName>
    </submittedName>
</protein>
<feature type="chain" id="PRO_5044614197" evidence="5">
    <location>
        <begin position="23"/>
        <end position="196"/>
    </location>
</feature>
<accession>A0A4X1SI86</accession>
<dbReference type="Proteomes" id="UP000694722">
    <property type="component" value="Unplaced"/>
</dbReference>
<feature type="signal peptide" evidence="5">
    <location>
        <begin position="1"/>
        <end position="22"/>
    </location>
</feature>
<dbReference type="Ensembl" id="ENSSSCT00035089780.1">
    <property type="protein sequence ID" value="ENSSSCP00035037564.1"/>
    <property type="gene ID" value="ENSSSCG00035066623.1"/>
</dbReference>
<sequence length="196" mass="21343">MVQECSLETRAFLLLCLPGCFAMSIPGILNGTVAGTLVVKCMYREGEEGHRKFLCRGPDRRRCVRVIETALGAGQEVRRGRVTLKDSPSEHMFLVVMKDLEVGDADTYWCGVDKNVPQVPVAVTVFPGSGTAAVRTTELSASTGSQPLTGHVSSPGLPAWPFLLSASFLFVALLKTVLFLSFGYAAIWLAWIQRHL</sequence>
<dbReference type="PANTHER" id="PTHR11860:SF87">
    <property type="entry name" value="CMRF35-LIKE MOLECULE 8"/>
    <property type="match status" value="1"/>
</dbReference>
<dbReference type="Pfam" id="PF07686">
    <property type="entry name" value="V-set"/>
    <property type="match status" value="1"/>
</dbReference>
<keyword evidence="5" id="KW-0732">Signal</keyword>
<dbReference type="GeneID" id="102159509"/>
<dbReference type="Proteomes" id="UP000314985">
    <property type="component" value="Chromosome 12"/>
</dbReference>
<name>A0A4X1SI86_PIG</name>
<dbReference type="Ensembl" id="ENSSSCT00070002483.1">
    <property type="protein sequence ID" value="ENSSSCP00070002070.1"/>
    <property type="gene ID" value="ENSSSCG00070001320.1"/>
</dbReference>
<dbReference type="KEGG" id="ssc:102159509"/>
<evidence type="ECO:0000256" key="1">
    <source>
        <dbReference type="ARBA" id="ARBA00004370"/>
    </source>
</evidence>
<dbReference type="Ensembl" id="ENSSSCT00040071346.1">
    <property type="protein sequence ID" value="ENSSSCP00040030435.1"/>
    <property type="gene ID" value="ENSSSCG00040052752.1"/>
</dbReference>
<keyword evidence="2 4" id="KW-0812">Transmembrane</keyword>
<gene>
    <name evidence="7" type="primary">LOC102159509</name>
</gene>
<evidence type="ECO:0000313" key="7">
    <source>
        <dbReference type="Ensembl" id="ENSSSCP00070002070.1"/>
    </source>
</evidence>
<dbReference type="RefSeq" id="XP_005668686.1">
    <property type="nucleotide sequence ID" value="XM_005668629.3"/>
</dbReference>
<dbReference type="Proteomes" id="UP000694720">
    <property type="component" value="Unplaced"/>
</dbReference>
<organism evidence="7 8">
    <name type="scientific">Sus scrofa</name>
    <name type="common">Pig</name>
    <dbReference type="NCBI Taxonomy" id="9823"/>
    <lineage>
        <taxon>Eukaryota</taxon>
        <taxon>Metazoa</taxon>
        <taxon>Chordata</taxon>
        <taxon>Craniata</taxon>
        <taxon>Vertebrata</taxon>
        <taxon>Euteleostomi</taxon>
        <taxon>Mammalia</taxon>
        <taxon>Eutheria</taxon>
        <taxon>Laurasiatheria</taxon>
        <taxon>Artiodactyla</taxon>
        <taxon>Suina</taxon>
        <taxon>Suidae</taxon>
        <taxon>Sus</taxon>
    </lineage>
</organism>
<keyword evidence="3 4" id="KW-0472">Membrane</keyword>
<dbReference type="Proteomes" id="UP000694727">
    <property type="component" value="Unplaced"/>
</dbReference>
<evidence type="ECO:0000313" key="8">
    <source>
        <dbReference type="Proteomes" id="UP000314985"/>
    </source>
</evidence>
<dbReference type="InterPro" id="IPR050671">
    <property type="entry name" value="CD300_family_receptors"/>
</dbReference>
<dbReference type="Proteomes" id="UP000694725">
    <property type="component" value="Unplaced"/>
</dbReference>
<evidence type="ECO:0000256" key="3">
    <source>
        <dbReference type="ARBA" id="ARBA00023136"/>
    </source>
</evidence>
<dbReference type="InterPro" id="IPR013783">
    <property type="entry name" value="Ig-like_fold"/>
</dbReference>
<feature type="transmembrane region" description="Helical" evidence="4">
    <location>
        <begin position="12"/>
        <end position="29"/>
    </location>
</feature>
<dbReference type="AlphaFoldDB" id="A0A4X1SI86"/>
<comment type="subcellular location">
    <subcellularLocation>
        <location evidence="1">Membrane</location>
    </subcellularLocation>
</comment>
<dbReference type="Gene3D" id="2.60.40.10">
    <property type="entry name" value="Immunoglobulins"/>
    <property type="match status" value="1"/>
</dbReference>
<dbReference type="SMR" id="A0A4X1SI86"/>
<evidence type="ECO:0000256" key="2">
    <source>
        <dbReference type="ARBA" id="ARBA00022692"/>
    </source>
</evidence>
<reference evidence="7 8" key="1">
    <citation type="submission" date="2017-08" db="EMBL/GenBank/DDBJ databases">
        <title>USMARCv1.0.</title>
        <authorList>
            <person name="Hannum G.I."/>
            <person name="Koren S."/>
            <person name="Schroeder S.G."/>
            <person name="Chin S.C."/>
            <person name="Nonneman D.J."/>
            <person name="Becker S.A."/>
            <person name="Rosen B.D."/>
            <person name="Bickhart D.M."/>
            <person name="Putnam N.H."/>
            <person name="Green R.E."/>
            <person name="Tuggle C.K."/>
            <person name="Liu H."/>
            <person name="Rohrer G.A."/>
            <person name="Warr A."/>
            <person name="Hall R."/>
            <person name="Kim K."/>
            <person name="Hume D.A."/>
            <person name="Talbot R."/>
            <person name="Chow W."/>
            <person name="Howe K."/>
            <person name="Schwartz A.S."/>
            <person name="Watson M."/>
            <person name="Archibald A.L."/>
            <person name="Phillippy A.M."/>
            <person name="Smith T.P.L."/>
        </authorList>
    </citation>
    <scope>NUCLEOTIDE SEQUENCE [LARGE SCALE GENOMIC DNA]</scope>
</reference>
<dbReference type="PANTHER" id="PTHR11860">
    <property type="entry name" value="POLYMERIC-IMMUNOGLOBULIN RECEPTOR"/>
    <property type="match status" value="1"/>
</dbReference>
<dbReference type="OrthoDB" id="8920197at2759"/>
<evidence type="ECO:0000259" key="6">
    <source>
        <dbReference type="Pfam" id="PF07686"/>
    </source>
</evidence>
<dbReference type="GO" id="GO:0016020">
    <property type="term" value="C:membrane"/>
    <property type="evidence" value="ECO:0007669"/>
    <property type="project" value="UniProtKB-SubCell"/>
</dbReference>
<evidence type="ECO:0000256" key="5">
    <source>
        <dbReference type="SAM" id="SignalP"/>
    </source>
</evidence>
<dbReference type="InterPro" id="IPR013106">
    <property type="entry name" value="Ig_V-set"/>
</dbReference>
<keyword evidence="4" id="KW-1133">Transmembrane helix</keyword>
<feature type="transmembrane region" description="Helical" evidence="4">
    <location>
        <begin position="162"/>
        <end position="191"/>
    </location>
</feature>